<name>A0A1J1IAA4_9DIPT</name>
<gene>
    <name evidence="1" type="ORF">CLUMA_CG010610</name>
</gene>
<dbReference type="AlphaFoldDB" id="A0A1J1IAA4"/>
<accession>A0A1J1IAA4</accession>
<dbReference type="EMBL" id="CVRI01000047">
    <property type="protein sequence ID" value="CRK97213.1"/>
    <property type="molecule type" value="Genomic_DNA"/>
</dbReference>
<proteinExistence type="predicted"/>
<evidence type="ECO:0000313" key="1">
    <source>
        <dbReference type="EMBL" id="CRK97213.1"/>
    </source>
</evidence>
<reference evidence="1 2" key="1">
    <citation type="submission" date="2015-04" db="EMBL/GenBank/DDBJ databases">
        <authorList>
            <person name="Syromyatnikov M.Y."/>
            <person name="Popov V.N."/>
        </authorList>
    </citation>
    <scope>NUCLEOTIDE SEQUENCE [LARGE SCALE GENOMIC DNA]</scope>
</reference>
<evidence type="ECO:0000313" key="2">
    <source>
        <dbReference type="Proteomes" id="UP000183832"/>
    </source>
</evidence>
<sequence length="72" mass="8274">MQHHATISNLTDFNKAIHHHQHSKAIEFVAVDKELSFITSFCGQSFAENKNFCLHQLFILSDLCLLKNAYII</sequence>
<keyword evidence="2" id="KW-1185">Reference proteome</keyword>
<protein>
    <submittedName>
        <fullName evidence="1">CLUMA_CG010610, isoform A</fullName>
    </submittedName>
</protein>
<dbReference type="Proteomes" id="UP000183832">
    <property type="component" value="Unassembled WGS sequence"/>
</dbReference>
<organism evidence="1 2">
    <name type="scientific">Clunio marinus</name>
    <dbReference type="NCBI Taxonomy" id="568069"/>
    <lineage>
        <taxon>Eukaryota</taxon>
        <taxon>Metazoa</taxon>
        <taxon>Ecdysozoa</taxon>
        <taxon>Arthropoda</taxon>
        <taxon>Hexapoda</taxon>
        <taxon>Insecta</taxon>
        <taxon>Pterygota</taxon>
        <taxon>Neoptera</taxon>
        <taxon>Endopterygota</taxon>
        <taxon>Diptera</taxon>
        <taxon>Nematocera</taxon>
        <taxon>Chironomoidea</taxon>
        <taxon>Chironomidae</taxon>
        <taxon>Clunio</taxon>
    </lineage>
</organism>